<organism evidence="2 3">
    <name type="scientific">Shouchella rhizosphaerae</name>
    <dbReference type="NCBI Taxonomy" id="866786"/>
    <lineage>
        <taxon>Bacteria</taxon>
        <taxon>Bacillati</taxon>
        <taxon>Bacillota</taxon>
        <taxon>Bacilli</taxon>
        <taxon>Bacillales</taxon>
        <taxon>Bacillaceae</taxon>
        <taxon>Shouchella</taxon>
    </lineage>
</organism>
<keyword evidence="1" id="KW-0812">Transmembrane</keyword>
<sequence length="76" mass="8532">MSNRNNRQHWKLLIQMLLGLTPFLIIGLLLVALFRWGEFGPFPLLLFVPDQLSYFSVAVLGVIVGFIIVVVTVSSC</sequence>
<keyword evidence="1" id="KW-0472">Membrane</keyword>
<proteinExistence type="predicted"/>
<protein>
    <submittedName>
        <fullName evidence="2">Uncharacterized protein</fullName>
    </submittedName>
</protein>
<keyword evidence="3" id="KW-1185">Reference proteome</keyword>
<dbReference type="RefSeq" id="WP_095317481.1">
    <property type="nucleotide sequence ID" value="NZ_CP144921.1"/>
</dbReference>
<dbReference type="Proteomes" id="UP001341136">
    <property type="component" value="Chromosome"/>
</dbReference>
<evidence type="ECO:0000313" key="2">
    <source>
        <dbReference type="EMBL" id="WWA32203.1"/>
    </source>
</evidence>
<dbReference type="EMBL" id="CP144921">
    <property type="protein sequence ID" value="WWA32203.1"/>
    <property type="molecule type" value="Genomic_DNA"/>
</dbReference>
<reference evidence="2 3" key="1">
    <citation type="submission" date="2024-01" db="EMBL/GenBank/DDBJ databases">
        <title>Culturomics analysis of mouse respiratory tract.</title>
        <authorList>
            <person name="Phillips A.M."/>
            <person name="Collette N.M."/>
            <person name="Mageeney C.M."/>
            <person name="Sinha A."/>
            <person name="Hern K.E."/>
            <person name="Arkin A.P."/>
            <person name="Williams K.P."/>
            <person name="Branda S."/>
        </authorList>
    </citation>
    <scope>NUCLEOTIDE SEQUENCE [LARGE SCALE GENOMIC DNA]</scope>
    <source>
        <strain evidence="2 3">CP20</strain>
    </source>
</reference>
<accession>A0ABZ2CYU1</accession>
<gene>
    <name evidence="2" type="ORF">V5G21_10640</name>
</gene>
<feature type="transmembrane region" description="Helical" evidence="1">
    <location>
        <begin position="12"/>
        <end position="34"/>
    </location>
</feature>
<feature type="transmembrane region" description="Helical" evidence="1">
    <location>
        <begin position="54"/>
        <end position="73"/>
    </location>
</feature>
<evidence type="ECO:0000313" key="3">
    <source>
        <dbReference type="Proteomes" id="UP001341136"/>
    </source>
</evidence>
<keyword evidence="1" id="KW-1133">Transmembrane helix</keyword>
<name>A0ABZ2CYU1_9BACI</name>
<evidence type="ECO:0000256" key="1">
    <source>
        <dbReference type="SAM" id="Phobius"/>
    </source>
</evidence>